<keyword evidence="8 13" id="KW-0798">TonB box</keyword>
<dbReference type="SMART" id="SM00965">
    <property type="entry name" value="STN"/>
    <property type="match status" value="1"/>
</dbReference>
<accession>A0ABU3VYP8</accession>
<keyword evidence="9 12" id="KW-0472">Membrane</keyword>
<dbReference type="InterPro" id="IPR000531">
    <property type="entry name" value="Beta-barrel_TonB"/>
</dbReference>
<evidence type="ECO:0000256" key="10">
    <source>
        <dbReference type="ARBA" id="ARBA00023170"/>
    </source>
</evidence>
<evidence type="ECO:0000256" key="3">
    <source>
        <dbReference type="ARBA" id="ARBA00022448"/>
    </source>
</evidence>
<keyword evidence="5" id="KW-0406">Ion transport</keyword>
<evidence type="ECO:0000256" key="9">
    <source>
        <dbReference type="ARBA" id="ARBA00023136"/>
    </source>
</evidence>
<evidence type="ECO:0000256" key="11">
    <source>
        <dbReference type="ARBA" id="ARBA00023237"/>
    </source>
</evidence>
<evidence type="ECO:0000256" key="7">
    <source>
        <dbReference type="ARBA" id="ARBA00023004"/>
    </source>
</evidence>
<dbReference type="InterPro" id="IPR012910">
    <property type="entry name" value="Plug_dom"/>
</dbReference>
<dbReference type="Pfam" id="PF07660">
    <property type="entry name" value="STN"/>
    <property type="match status" value="1"/>
</dbReference>
<protein>
    <submittedName>
        <fullName evidence="16">TonB-dependent siderophore receptor</fullName>
    </submittedName>
</protein>
<evidence type="ECO:0000256" key="8">
    <source>
        <dbReference type="ARBA" id="ARBA00023077"/>
    </source>
</evidence>
<sequence>MIPTSILNPSLSRLRRGILCSILAGGAVLPGSPLLAADAQSAQPYTIDSGPLATALTAFAARAGVTVQFDPGLTRGLESGGLDGRYSVDSALATLLSGSGLTVVDQGNGVYTLVRSDNTSLRPLEVSADHYANQSAGTGAYTFEGSSFGRGLGERQNVPQSGSVVTRAQIEDQNLTTLREVMQRVTGVTVEDYGAGAAQFLSRGFAIDTISIDGVATGSTGNGTHGVGAPDMALYDRVEVLRGPAGLLQGAGEPGGGINLARKRALADTTRQFNSSVDSWGGYRLEADLSGALSQDGALRGRAVTVYEELDSFIDDIDSRKTVLYGTIEYDLAPTTTVSVGGSATRADRVPYVGWPVGPDGEFGDFKRSTNLGSDWNSKEERPKHLFIELEHLFANGGEAKINLSRRTGDFDYKLNYTTTTIDPETNEVGRIALNRGGSRDDLALDAYLNQPFRLMDRDHSVLVGVSGRKNESDLYTGVNYDYPPVNVYDPVRDLPLPEFEYGPRSKSETKQYGLYSRTNLAVTDSTTLVLGGRLSHWETGPDSTHEEKGQFTPYAGVIQSLQPDLSVYASFAEIFQPQTATDRDGKVLEPRVGNQFELGVKGQLNQGRLDYSAALFRIIDENRAIADALIEDASVAGGKVRSQGLEAELSGRPLPGVDVVIGYAYTDTELLEDADENAEGKPFAPGTPEHSLKLWGQYGFAGGSLNGLTLGAGMEYSSGIHTERDGARYEQGSYATLSARAAYQIEPGTTVSLTGTNLTDRHYYSRIIGGGRQNYFGDPSQLVLALRTQF</sequence>
<dbReference type="Gene3D" id="2.40.170.20">
    <property type="entry name" value="TonB-dependent receptor, beta-barrel domain"/>
    <property type="match status" value="1"/>
</dbReference>
<dbReference type="Pfam" id="PF00593">
    <property type="entry name" value="TonB_dep_Rec_b-barrel"/>
    <property type="match status" value="1"/>
</dbReference>
<keyword evidence="17" id="KW-1185">Reference proteome</keyword>
<keyword evidence="7" id="KW-0408">Iron</keyword>
<keyword evidence="10 16" id="KW-0675">Receptor</keyword>
<reference evidence="16 17" key="1">
    <citation type="submission" date="2023-10" db="EMBL/GenBank/DDBJ databases">
        <title>Characteristics and mechanism of a salt-tolerant marine origin heterotrophic nitrifying- aerobic denitrifying bacteria Marinobacter xestospongiae HN1.</title>
        <authorList>
            <person name="Qi R."/>
        </authorList>
    </citation>
    <scope>NUCLEOTIDE SEQUENCE [LARGE SCALE GENOMIC DNA]</scope>
    <source>
        <strain evidence="16 17">HN1</strain>
    </source>
</reference>
<dbReference type="PANTHER" id="PTHR32552">
    <property type="entry name" value="FERRICHROME IRON RECEPTOR-RELATED"/>
    <property type="match status" value="1"/>
</dbReference>
<comment type="subcellular location">
    <subcellularLocation>
        <location evidence="1 12">Cell outer membrane</location>
        <topology evidence="1 12">Multi-pass membrane protein</topology>
    </subcellularLocation>
</comment>
<dbReference type="Gene3D" id="3.55.50.30">
    <property type="match status" value="1"/>
</dbReference>
<evidence type="ECO:0000256" key="2">
    <source>
        <dbReference type="ARBA" id="ARBA00009810"/>
    </source>
</evidence>
<dbReference type="PROSITE" id="PS52016">
    <property type="entry name" value="TONB_DEPENDENT_REC_3"/>
    <property type="match status" value="1"/>
</dbReference>
<keyword evidence="14" id="KW-0732">Signal</keyword>
<keyword evidence="11 12" id="KW-0998">Cell outer membrane</keyword>
<dbReference type="CDD" id="cd01347">
    <property type="entry name" value="ligand_gated_channel"/>
    <property type="match status" value="1"/>
</dbReference>
<evidence type="ECO:0000256" key="14">
    <source>
        <dbReference type="SAM" id="SignalP"/>
    </source>
</evidence>
<dbReference type="InterPro" id="IPR036942">
    <property type="entry name" value="Beta-barrel_TonB_sf"/>
</dbReference>
<evidence type="ECO:0000256" key="12">
    <source>
        <dbReference type="PROSITE-ProRule" id="PRU01360"/>
    </source>
</evidence>
<dbReference type="Proteomes" id="UP001269819">
    <property type="component" value="Unassembled WGS sequence"/>
</dbReference>
<keyword evidence="4 12" id="KW-1134">Transmembrane beta strand</keyword>
<dbReference type="SUPFAM" id="SSF56935">
    <property type="entry name" value="Porins"/>
    <property type="match status" value="1"/>
</dbReference>
<dbReference type="EMBL" id="JAWIIJ010000007">
    <property type="protein sequence ID" value="MDV2079405.1"/>
    <property type="molecule type" value="Genomic_DNA"/>
</dbReference>
<evidence type="ECO:0000313" key="17">
    <source>
        <dbReference type="Proteomes" id="UP001269819"/>
    </source>
</evidence>
<feature type="signal peptide" evidence="14">
    <location>
        <begin position="1"/>
        <end position="36"/>
    </location>
</feature>
<feature type="domain" description="Secretin/TonB short N-terminal" evidence="15">
    <location>
        <begin position="65"/>
        <end position="116"/>
    </location>
</feature>
<dbReference type="Pfam" id="PF07715">
    <property type="entry name" value="Plug"/>
    <property type="match status" value="1"/>
</dbReference>
<comment type="similarity">
    <text evidence="2 12 13">Belongs to the TonB-dependent receptor family.</text>
</comment>
<keyword evidence="6 12" id="KW-0812">Transmembrane</keyword>
<name>A0ABU3VYP8_9GAMM</name>
<feature type="chain" id="PRO_5045686074" evidence="14">
    <location>
        <begin position="37"/>
        <end position="791"/>
    </location>
</feature>
<gene>
    <name evidence="16" type="ORF">RYS15_11960</name>
</gene>
<keyword evidence="5" id="KW-0410">Iron transport</keyword>
<evidence type="ECO:0000256" key="4">
    <source>
        <dbReference type="ARBA" id="ARBA00022452"/>
    </source>
</evidence>
<evidence type="ECO:0000259" key="15">
    <source>
        <dbReference type="SMART" id="SM00965"/>
    </source>
</evidence>
<dbReference type="InterPro" id="IPR011662">
    <property type="entry name" value="Secretin/TonB_short_N"/>
</dbReference>
<keyword evidence="3 12" id="KW-0813">Transport</keyword>
<organism evidence="16 17">
    <name type="scientific">Marinobacter xestospongiae</name>
    <dbReference type="NCBI Taxonomy" id="994319"/>
    <lineage>
        <taxon>Bacteria</taxon>
        <taxon>Pseudomonadati</taxon>
        <taxon>Pseudomonadota</taxon>
        <taxon>Gammaproteobacteria</taxon>
        <taxon>Pseudomonadales</taxon>
        <taxon>Marinobacteraceae</taxon>
        <taxon>Marinobacter</taxon>
    </lineage>
</organism>
<evidence type="ECO:0000313" key="16">
    <source>
        <dbReference type="EMBL" id="MDV2079405.1"/>
    </source>
</evidence>
<evidence type="ECO:0000256" key="1">
    <source>
        <dbReference type="ARBA" id="ARBA00004571"/>
    </source>
</evidence>
<dbReference type="PANTHER" id="PTHR32552:SF74">
    <property type="entry name" value="HYDROXAMATE SIDEROPHORE RECEPTOR FHUE"/>
    <property type="match status" value="1"/>
</dbReference>
<dbReference type="NCBIfam" id="TIGR01783">
    <property type="entry name" value="TonB-siderophor"/>
    <property type="match status" value="1"/>
</dbReference>
<evidence type="ECO:0000256" key="6">
    <source>
        <dbReference type="ARBA" id="ARBA00022692"/>
    </source>
</evidence>
<dbReference type="InterPro" id="IPR010105">
    <property type="entry name" value="TonB_sidphr_rcpt"/>
</dbReference>
<dbReference type="InterPro" id="IPR037066">
    <property type="entry name" value="Plug_dom_sf"/>
</dbReference>
<proteinExistence type="inferred from homology"/>
<dbReference type="Gene3D" id="2.170.130.10">
    <property type="entry name" value="TonB-dependent receptor, plug domain"/>
    <property type="match status" value="1"/>
</dbReference>
<evidence type="ECO:0000256" key="13">
    <source>
        <dbReference type="RuleBase" id="RU003357"/>
    </source>
</evidence>
<dbReference type="RefSeq" id="WP_316973964.1">
    <property type="nucleotide sequence ID" value="NZ_JAWIIJ010000007.1"/>
</dbReference>
<dbReference type="InterPro" id="IPR039426">
    <property type="entry name" value="TonB-dep_rcpt-like"/>
</dbReference>
<evidence type="ECO:0000256" key="5">
    <source>
        <dbReference type="ARBA" id="ARBA00022496"/>
    </source>
</evidence>
<comment type="caution">
    <text evidence="16">The sequence shown here is derived from an EMBL/GenBank/DDBJ whole genome shotgun (WGS) entry which is preliminary data.</text>
</comment>